<evidence type="ECO:0000313" key="1">
    <source>
        <dbReference type="Proteomes" id="UP000035642"/>
    </source>
</evidence>
<keyword evidence="1" id="KW-1185">Reference proteome</keyword>
<reference evidence="1" key="1">
    <citation type="submission" date="2012-09" db="EMBL/GenBank/DDBJ databases">
        <authorList>
            <person name="Martin A.A."/>
        </authorList>
    </citation>
    <scope>NUCLEOTIDE SEQUENCE</scope>
</reference>
<reference evidence="2" key="2">
    <citation type="submission" date="2017-02" db="UniProtKB">
        <authorList>
            <consortium name="WormBaseParasite"/>
        </authorList>
    </citation>
    <scope>IDENTIFICATION</scope>
</reference>
<protein>
    <submittedName>
        <fullName evidence="2">Reverse transcriptase domain-containing protein</fullName>
    </submittedName>
</protein>
<accession>A0A0K0DLX1</accession>
<dbReference type="AlphaFoldDB" id="A0A0K0DLX1"/>
<proteinExistence type="predicted"/>
<name>A0A0K0DLX1_ANGCA</name>
<organism evidence="1 2">
    <name type="scientific">Angiostrongylus cantonensis</name>
    <name type="common">Rat lungworm</name>
    <dbReference type="NCBI Taxonomy" id="6313"/>
    <lineage>
        <taxon>Eukaryota</taxon>
        <taxon>Metazoa</taxon>
        <taxon>Ecdysozoa</taxon>
        <taxon>Nematoda</taxon>
        <taxon>Chromadorea</taxon>
        <taxon>Rhabditida</taxon>
        <taxon>Rhabditina</taxon>
        <taxon>Rhabditomorpha</taxon>
        <taxon>Strongyloidea</taxon>
        <taxon>Metastrongylidae</taxon>
        <taxon>Angiostrongylus</taxon>
    </lineage>
</organism>
<dbReference type="WBParaSite" id="ACAC_0001263801-mRNA-1">
    <property type="protein sequence ID" value="ACAC_0001263801-mRNA-1"/>
    <property type="gene ID" value="ACAC_0001263801"/>
</dbReference>
<dbReference type="Proteomes" id="UP000035642">
    <property type="component" value="Unassembled WGS sequence"/>
</dbReference>
<sequence>MEALANQVAPTQYAKILRELHKNFTTKMSPFHSDINIDVKRGVGQGVTISPKLFTVTLQNVMRTLEWDNMGVKVDGRQLQHISLLMKSFLQ</sequence>
<evidence type="ECO:0000313" key="2">
    <source>
        <dbReference type="WBParaSite" id="ACAC_0001263801-mRNA-1"/>
    </source>
</evidence>